<evidence type="ECO:0000313" key="3">
    <source>
        <dbReference type="Proteomes" id="UP000815677"/>
    </source>
</evidence>
<feature type="compositionally biased region" description="Low complexity" evidence="1">
    <location>
        <begin position="319"/>
        <end position="329"/>
    </location>
</feature>
<keyword evidence="3" id="KW-1185">Reference proteome</keyword>
<sequence>MSTTSPTQANKLVQLLNLELPAFHQQQEVILERRKKGAQLPRKESGTRKLMEGNDMANFILAKEPSSKLARSYDGFVKAIDQGLFPPDPRQAGKQVMGMGMTQQKPIEANLLNRLGYLFSPYFTRAVTSRPGSEQDIRNGFFPMAVKVMHEIATIIPGLFGFNPSLHNVEVNAEANKPQRIILPAPDGSGAFTELEKDYPLGGELLQQELLEDEFLEDKLPEASLEQELADVEANAETDKTTYLAAHLKTIDYFSLSAEEQAQPLAYLMMGYLNLEIIRDLIKKNVLFSGKLASPDSQLEPIAEDSNNTTLRRSQRPKSTASGSAASSNATSPVYLSLKEKGMLAILVQVARYAHVYGSEFVFLTDYVNHMVFQFPTRENWFVKTNEAGHQDSETIIIEWLASQPLPLDMPKDKGRQRRTGTGSKTLKADRSDIASKSLAAEESQAVLKYPTRMLLAWALYRGGAAERTIKEALDQQISARLKGST</sequence>
<gene>
    <name evidence="2" type="ORF">MCHLO_08349</name>
</gene>
<feature type="region of interest" description="Disordered" evidence="1">
    <location>
        <begin position="298"/>
        <end position="329"/>
    </location>
</feature>
<name>A0ABQ0LKY9_MYCCL</name>
<reference evidence="2" key="1">
    <citation type="submission" date="2014-09" db="EMBL/GenBank/DDBJ databases">
        <title>Genome sequence of the luminous mushroom Mycena chlorophos for searching fungal bioluminescence genes.</title>
        <authorList>
            <person name="Tanaka Y."/>
            <person name="Kasuga D."/>
            <person name="Oba Y."/>
            <person name="Hase S."/>
            <person name="Sato K."/>
            <person name="Oba Y."/>
            <person name="Sakakibara Y."/>
        </authorList>
    </citation>
    <scope>NUCLEOTIDE SEQUENCE</scope>
</reference>
<accession>A0ABQ0LKY9</accession>
<dbReference type="Proteomes" id="UP000815677">
    <property type="component" value="Unassembled WGS sequence"/>
</dbReference>
<organism evidence="2 3">
    <name type="scientific">Mycena chlorophos</name>
    <name type="common">Agaric fungus</name>
    <name type="synonym">Agaricus chlorophos</name>
    <dbReference type="NCBI Taxonomy" id="658473"/>
    <lineage>
        <taxon>Eukaryota</taxon>
        <taxon>Fungi</taxon>
        <taxon>Dikarya</taxon>
        <taxon>Basidiomycota</taxon>
        <taxon>Agaricomycotina</taxon>
        <taxon>Agaricomycetes</taxon>
        <taxon>Agaricomycetidae</taxon>
        <taxon>Agaricales</taxon>
        <taxon>Marasmiineae</taxon>
        <taxon>Mycenaceae</taxon>
        <taxon>Mycena</taxon>
    </lineage>
</organism>
<proteinExistence type="predicted"/>
<dbReference type="EMBL" id="DF846971">
    <property type="protein sequence ID" value="GAT51187.1"/>
    <property type="molecule type" value="Genomic_DNA"/>
</dbReference>
<evidence type="ECO:0000256" key="1">
    <source>
        <dbReference type="SAM" id="MobiDB-lite"/>
    </source>
</evidence>
<protein>
    <submittedName>
        <fullName evidence="2">Uncharacterized protein</fullName>
    </submittedName>
</protein>
<evidence type="ECO:0000313" key="2">
    <source>
        <dbReference type="EMBL" id="GAT51187.1"/>
    </source>
</evidence>